<comment type="caution">
    <text evidence="3">The sequence shown here is derived from an EMBL/GenBank/DDBJ whole genome shotgun (WGS) entry which is preliminary data.</text>
</comment>
<dbReference type="PANTHER" id="PTHR10807">
    <property type="entry name" value="MYOTUBULARIN-RELATED"/>
    <property type="match status" value="1"/>
</dbReference>
<dbReference type="AlphaFoldDB" id="A0AAV7JD92"/>
<dbReference type="InterPro" id="IPR029021">
    <property type="entry name" value="Prot-tyrosine_phosphatase-like"/>
</dbReference>
<dbReference type="GO" id="GO:0005737">
    <property type="term" value="C:cytoplasm"/>
    <property type="evidence" value="ECO:0007669"/>
    <property type="project" value="TreeGrafter"/>
</dbReference>
<dbReference type="Proteomes" id="UP001165289">
    <property type="component" value="Unassembled WGS sequence"/>
</dbReference>
<dbReference type="SUPFAM" id="SSF50729">
    <property type="entry name" value="PH domain-like"/>
    <property type="match status" value="1"/>
</dbReference>
<dbReference type="InterPro" id="IPR011993">
    <property type="entry name" value="PH-like_dom_sf"/>
</dbReference>
<dbReference type="PROSITE" id="PS51339">
    <property type="entry name" value="PPASE_MYOTUBULARIN"/>
    <property type="match status" value="1"/>
</dbReference>
<evidence type="ECO:0000313" key="3">
    <source>
        <dbReference type="EMBL" id="KAI6646757.1"/>
    </source>
</evidence>
<dbReference type="Gene3D" id="2.30.29.30">
    <property type="entry name" value="Pleckstrin-homology domain (PH domain)/Phosphotyrosine-binding domain (PTB)"/>
    <property type="match status" value="1"/>
</dbReference>
<accession>A0AAV7JD92</accession>
<evidence type="ECO:0000256" key="1">
    <source>
        <dbReference type="ARBA" id="ARBA00007471"/>
    </source>
</evidence>
<reference evidence="3 4" key="1">
    <citation type="journal article" date="2023" name="BMC Biol.">
        <title>The compact genome of the sponge Oopsacas minuta (Hexactinellida) is lacking key metazoan core genes.</title>
        <authorList>
            <person name="Santini S."/>
            <person name="Schenkelaars Q."/>
            <person name="Jourda C."/>
            <person name="Duchesne M."/>
            <person name="Belahbib H."/>
            <person name="Rocher C."/>
            <person name="Selva M."/>
            <person name="Riesgo A."/>
            <person name="Vervoort M."/>
            <person name="Leys S.P."/>
            <person name="Kodjabachian L."/>
            <person name="Le Bivic A."/>
            <person name="Borchiellini C."/>
            <person name="Claverie J.M."/>
            <person name="Renard E."/>
        </authorList>
    </citation>
    <scope>NUCLEOTIDE SEQUENCE [LARGE SCALE GENOMIC DNA]</scope>
    <source>
        <strain evidence="3">SPO-2</strain>
    </source>
</reference>
<name>A0AAV7JD92_9METZ</name>
<organism evidence="3 4">
    <name type="scientific">Oopsacas minuta</name>
    <dbReference type="NCBI Taxonomy" id="111878"/>
    <lineage>
        <taxon>Eukaryota</taxon>
        <taxon>Metazoa</taxon>
        <taxon>Porifera</taxon>
        <taxon>Hexactinellida</taxon>
        <taxon>Hexasterophora</taxon>
        <taxon>Lyssacinosida</taxon>
        <taxon>Leucopsacidae</taxon>
        <taxon>Oopsacas</taxon>
    </lineage>
</organism>
<dbReference type="InterPro" id="IPR030564">
    <property type="entry name" value="Myotubularin"/>
</dbReference>
<dbReference type="InterPro" id="IPR010569">
    <property type="entry name" value="Myotubularin-like_Pase_dom"/>
</dbReference>
<protein>
    <submittedName>
        <fullName evidence="3">Myotubularin-related protein 10 isoform X1</fullName>
    </submittedName>
</protein>
<comment type="similarity">
    <text evidence="1">Belongs to the protein-tyrosine phosphatase family. Non-receptor class myotubularin subfamily.</text>
</comment>
<dbReference type="Pfam" id="PF06602">
    <property type="entry name" value="Myotub-related"/>
    <property type="match status" value="2"/>
</dbReference>
<dbReference type="PANTHER" id="PTHR10807:SF110">
    <property type="entry name" value="FI17948P1"/>
    <property type="match status" value="1"/>
</dbReference>
<evidence type="ECO:0000259" key="2">
    <source>
        <dbReference type="PROSITE" id="PS51339"/>
    </source>
</evidence>
<gene>
    <name evidence="3" type="ORF">LOD99_12877</name>
</gene>
<dbReference type="GO" id="GO:0046856">
    <property type="term" value="P:phosphatidylinositol dephosphorylation"/>
    <property type="evidence" value="ECO:0007669"/>
    <property type="project" value="TreeGrafter"/>
</dbReference>
<feature type="domain" description="Myotubularin phosphatase" evidence="2">
    <location>
        <begin position="278"/>
        <end position="716"/>
    </location>
</feature>
<keyword evidence="4" id="KW-1185">Reference proteome</keyword>
<dbReference type="GO" id="GO:0016020">
    <property type="term" value="C:membrane"/>
    <property type="evidence" value="ECO:0007669"/>
    <property type="project" value="TreeGrafter"/>
</dbReference>
<sequence>MDEDNTDLSYSEYNPLTRSISLNKPSNRFSVNLRRHDPLRRSTQERSPLTITHSLPVNTSLPLSLSSTMDEEVKRRSRLLRFSRRNLSKNSLLIAEKAKDITMEGILMPGECVITQVDDARHVNPHKENETYAIPQRIRGTLISTNFRLIFLSSECVCPASLQLSSETYWRNIPDYFSVSKGNIHTIQTLVKGSSEYRQLNKHTKAMRIPEEFRIICKDTTRVRFLMSECPPGQVKQFIHAVLHHTQPCSVTKLFAVDLGRSWDPATIPRGEVKVPSYEEVSDWENEVQELKLINWRVSGVNSKFELSQTLPPYLVCPLMVPDKLLTQTSQFYRLGRLPTLSYSTPNGFLLMRSAYLLPEYTGVTPVSISLLEHNYISSCVQQDSTNSMERTEYLRIDLGQDLPTLAQIQFSYARMMEAVHEEDKWLSSVENTKWLEIVSSCLERAVHTVDLLKTQKQHVLLLEPEGRDLTALVATLVQLICDPQCRTLIGFETLIQREWVAYGHPFCTRLKHTSENLGEDDTNGLCPIFLLLLDCCWQIMQQFPTTFEFNSQFLLMMAQEMYSCASATFLFNSIRHKLESLELLADNNQTTFLYTFWQLRRLVYPTQQTETALNPLYCLRQALMSNSDMYSLIEDCLNTFSIHRSTGGYLGRSISLYSMPLHSSRKGSIMGSRSVSIVNKPIVTTLTDNVLFKQLEDTLEPKFHLTQLQIWKDFFVTSCWDFEACDQSYTCMVEKELQKLVKQIFDLYHNATEVQSIIDSFTPDIRLNLDTFNPPSSETSPSQEPFLDILTDSTSNISSSPSSHLNEMTRSCTISAIPPTAPFIKPNAPQIILDKDMSKLHNNNKNNNREKIYFKIPIVSVSECAEALYILKHDMVDMEITCLDMKITREEYAEV</sequence>
<dbReference type="EMBL" id="JAKMXF010000354">
    <property type="protein sequence ID" value="KAI6646757.1"/>
    <property type="molecule type" value="Genomic_DNA"/>
</dbReference>
<evidence type="ECO:0000313" key="4">
    <source>
        <dbReference type="Proteomes" id="UP001165289"/>
    </source>
</evidence>
<proteinExistence type="inferred from homology"/>
<dbReference type="SUPFAM" id="SSF52799">
    <property type="entry name" value="(Phosphotyrosine protein) phosphatases II"/>
    <property type="match status" value="1"/>
</dbReference>